<keyword evidence="1" id="KW-1133">Transmembrane helix</keyword>
<sequence length="861" mass="97209">MNNPGCNFCTRKGLPVLLVRPAIKAQGDGVPDLPASIPMPVERKGETGYTTRLLREGFVYIWDELVNGWINYYVTDEGYFYPLPENGKVPPRLASGEMKPCIDEPDELARASLVTLPVLPKGLANKAFWFAWSAVEWTDAVRKKHEDPAYRARYMQRFDMEKWLNSGEGENALPFSSLTDTVAEYYMKIGTYQHIPDYTRSHWNGKLLLDDQDAIKRAAEELLPDKGVILYLPDPVAVVQDITALANYRLKTQFHDNPHYTRGVALSASLSTLKEALCRQFEREQLNEYERLEVQREYPYGYYLSGGSFLPNNPAFVNTSGRELDSATLKRQVQQYWADYEKYIDRDKEKAFMDRFTADLTRYDNTIISPMTEMYLDWMKSQILLDYFDHNFDSTDDYSGALFVQSVHDCVAGMQDKLGASRYFQEQMMSAAITPDNLLLRALVMNSDKKIAQTHGVLKTGGNYGTLAWDKIPDGFKDMVEHFHKPASIAIEKYLNELSSTLVAVMNKAVEKAPLPSLVVLAKLHGKELKVIKFVGKRKHFISAVVAVTSELGDLKRRPSSDQLRHYVDLEMRRLKIDGLPMEGDQEFSFIALADAGEAEKILALPEAERAKSLVKTLHSVDEIRAELFPGTLRTKLAQLQASSVESVAKQLAKVPPFIGCTFSLVLQISALRTVGWPEEKTEACTRFAADLVAAMGAVAETCERLLNDFKVLRLKPLVRLFFGREGLVKLMWGIKVVRIFGAWAGIVGVVWDLYHVWDEFRKGNVDLGIAYLVSAIGGGLLFVTAINLITLGPLGIILALMLFFGANIYLEMKKKNEIQKWLAACLWRRIPAGEEDIPVIWLDSRMEMDAFNKLMTSAEA</sequence>
<comment type="caution">
    <text evidence="3">The sequence shown here is derived from an EMBL/GenBank/DDBJ whole genome shotgun (WGS) entry which is preliminary data.</text>
</comment>
<dbReference type="InterPro" id="IPR048126">
    <property type="entry name" value="Toxin_VasX"/>
</dbReference>
<dbReference type="Proteomes" id="UP000295550">
    <property type="component" value="Unassembled WGS sequence"/>
</dbReference>
<dbReference type="Pfam" id="PF20249">
    <property type="entry name" value="VasX_N"/>
    <property type="match status" value="1"/>
</dbReference>
<keyword evidence="1" id="KW-0472">Membrane</keyword>
<feature type="transmembrane region" description="Helical" evidence="1">
    <location>
        <begin position="795"/>
        <end position="811"/>
    </location>
</feature>
<proteinExistence type="predicted"/>
<dbReference type="InterPro" id="IPR046864">
    <property type="entry name" value="VasX_N"/>
</dbReference>
<name>A0A4R4IR11_PHOLU</name>
<evidence type="ECO:0000313" key="4">
    <source>
        <dbReference type="Proteomes" id="UP000295550"/>
    </source>
</evidence>
<dbReference type="NCBIfam" id="NF041559">
    <property type="entry name" value="BTH_I2691_fam"/>
    <property type="match status" value="1"/>
</dbReference>
<evidence type="ECO:0000259" key="2">
    <source>
        <dbReference type="Pfam" id="PF20249"/>
    </source>
</evidence>
<feature type="domain" description="Toxin VasX N-terminal region" evidence="2">
    <location>
        <begin position="6"/>
        <end position="164"/>
    </location>
</feature>
<evidence type="ECO:0000313" key="3">
    <source>
        <dbReference type="EMBL" id="TDB42599.1"/>
    </source>
</evidence>
<feature type="transmembrane region" description="Helical" evidence="1">
    <location>
        <begin position="740"/>
        <end position="758"/>
    </location>
</feature>
<dbReference type="CDD" id="cd20707">
    <property type="entry name" value="MIX_III"/>
    <property type="match status" value="1"/>
</dbReference>
<keyword evidence="1" id="KW-0812">Transmembrane</keyword>
<reference evidence="3 4" key="1">
    <citation type="journal article" date="2019" name="Int. J. Syst. Evol. Microbiol.">
        <title>Photorhabdus khanii subsp. guanajuatensis subsp. nov., isolated from Heterorhabditis atacamensis, and Photorhabdus luminescens subsp. mexicana subsp. nov., isolated from Heterorhabditis mexicana entomopathogenic nematodes.</title>
        <authorList>
            <person name="Machado R.A.R."/>
            <person name="Bruno P."/>
            <person name="Arce C.C.M."/>
            <person name="Liechti N."/>
            <person name="Kohler A."/>
            <person name="Bernal J."/>
            <person name="Bruggmann R."/>
            <person name="Turlings T.C.J."/>
        </authorList>
    </citation>
    <scope>NUCLEOTIDE SEQUENCE [LARGE SCALE GENOMIC DNA]</scope>
    <source>
        <strain evidence="3 4">MEX47-22</strain>
    </source>
</reference>
<evidence type="ECO:0000256" key="1">
    <source>
        <dbReference type="SAM" id="Phobius"/>
    </source>
</evidence>
<organism evidence="3 4">
    <name type="scientific">Photorhabdus luminescens subsp. mexicana</name>
    <dbReference type="NCBI Taxonomy" id="2100167"/>
    <lineage>
        <taxon>Bacteria</taxon>
        <taxon>Pseudomonadati</taxon>
        <taxon>Pseudomonadota</taxon>
        <taxon>Gammaproteobacteria</taxon>
        <taxon>Enterobacterales</taxon>
        <taxon>Morganellaceae</taxon>
        <taxon>Photorhabdus</taxon>
    </lineage>
</organism>
<dbReference type="EMBL" id="PUJX01000055">
    <property type="protein sequence ID" value="TDB42599.1"/>
    <property type="molecule type" value="Genomic_DNA"/>
</dbReference>
<gene>
    <name evidence="3" type="ORF">C5468_24815</name>
</gene>
<dbReference type="RefSeq" id="WP_132348863.1">
    <property type="nucleotide sequence ID" value="NZ_CAWOLF010000055.1"/>
</dbReference>
<accession>A0A4R4IR11</accession>
<feature type="transmembrane region" description="Helical" evidence="1">
    <location>
        <begin position="770"/>
        <end position="789"/>
    </location>
</feature>
<protein>
    <recommendedName>
        <fullName evidence="2">Toxin VasX N-terminal region domain-containing protein</fullName>
    </recommendedName>
</protein>
<dbReference type="AlphaFoldDB" id="A0A4R4IR11"/>